<evidence type="ECO:0000256" key="1">
    <source>
        <dbReference type="ARBA" id="ARBA00004127"/>
    </source>
</evidence>
<reference evidence="13 14" key="1">
    <citation type="submission" date="2020-04" db="EMBL/GenBank/DDBJ databases">
        <authorList>
            <person name="Laetsch R D."/>
            <person name="Stevens L."/>
            <person name="Kumar S."/>
            <person name="Blaxter L. M."/>
        </authorList>
    </citation>
    <scope>NUCLEOTIDE SEQUENCE [LARGE SCALE GENOMIC DNA]</scope>
</reference>
<dbReference type="PANTHER" id="PTHR12454">
    <property type="entry name" value="TRIMERIC INTRACELLULAR CATION CHANNEL"/>
    <property type="match status" value="1"/>
</dbReference>
<comment type="subcellular location">
    <subcellularLocation>
        <location evidence="1">Endomembrane system</location>
        <topology evidence="1">Multi-pass membrane protein</topology>
    </subcellularLocation>
</comment>
<dbReference type="GO" id="GO:0016020">
    <property type="term" value="C:membrane"/>
    <property type="evidence" value="ECO:0007669"/>
    <property type="project" value="InterPro"/>
</dbReference>
<keyword evidence="6" id="KW-0631">Potassium channel</keyword>
<evidence type="ECO:0000256" key="10">
    <source>
        <dbReference type="ARBA" id="ARBA00023136"/>
    </source>
</evidence>
<keyword evidence="14" id="KW-1185">Reference proteome</keyword>
<keyword evidence="11" id="KW-0407">Ion channel</keyword>
<evidence type="ECO:0000256" key="7">
    <source>
        <dbReference type="ARBA" id="ARBA00022958"/>
    </source>
</evidence>
<sequence>MGWVPDDWAIDHDTLIDVGGHMQRMPMFPYFDAAHYLLMCISVREDLGATSTQFSRRHPFSCWLSSMLMSFAGSFLACFLLGEPIISPLKRHNDIILATIVWYCVFYFPFDIVYKLCKIPPIKIILCVLKEVQRTQKIAGGVKYAARLYPESYLVQTLVGVSKGAGSGVVKIVEQLVRGTWVPTNHEILRPSFTTKACAISSIIFTLERHSMYVTAPHDLVYLCVVGFFVYFKLAALLLGVQDALSPIENLFCAVFMGGMFDAFGKAIKATKEAINGNRALTEEEILAKEREKLMKRRKTTLNETPEYFLELWESCPSAKSPLAKKLFRLTMTDSSPEEVHYNKAQEVIVIKGKTSRTEIPLAKSKIEELTAISKAKQGKVQRAKTFSSFAVDPAAQEDFIAFTKCVGDVIENPTKNKRWTALLRALEPFSEGKAANILSTFEQSKLVDSILKFDADEDVNRKTMESLLNAVLCSRVLSYKNENELLQMCIEKGYSTVIEELFVHQDRIISERVLAELLKTAIQGPENLRRKRIEKLILRKYSREALSLSATHSLATGEALEIMKILTEIYQGFEVEELNNDIDEKILASKALSLITVLMNSHANRIINEDKQHQKFAEISNFIIEMQSMISTFSKVQVAFQQTAEECHSNGTVRRIHLKAHKLVL</sequence>
<feature type="transmembrane region" description="Helical" evidence="12">
    <location>
        <begin position="60"/>
        <end position="82"/>
    </location>
</feature>
<dbReference type="EMBL" id="CADEPM010000004">
    <property type="protein sequence ID" value="CAB3405638.1"/>
    <property type="molecule type" value="Genomic_DNA"/>
</dbReference>
<dbReference type="OrthoDB" id="195817at2759"/>
<keyword evidence="9" id="KW-0406">Ion transport</keyword>
<evidence type="ECO:0000256" key="9">
    <source>
        <dbReference type="ARBA" id="ARBA00023065"/>
    </source>
</evidence>
<keyword evidence="5 12" id="KW-0812">Transmembrane</keyword>
<dbReference type="PANTHER" id="PTHR12454:SF18">
    <property type="entry name" value="TRIMERIC INTRACELLULAR CATION CHANNEL TYPE 1B.2"/>
    <property type="match status" value="1"/>
</dbReference>
<protein>
    <submittedName>
        <fullName evidence="13">Uncharacterized protein</fullName>
    </submittedName>
</protein>
<dbReference type="InterPro" id="IPR057711">
    <property type="entry name" value="DUF7951"/>
</dbReference>
<feature type="transmembrane region" description="Helical" evidence="12">
    <location>
        <begin position="94"/>
        <end position="114"/>
    </location>
</feature>
<evidence type="ECO:0000256" key="6">
    <source>
        <dbReference type="ARBA" id="ARBA00022826"/>
    </source>
</evidence>
<comment type="similarity">
    <text evidence="2">Belongs to the TMEM38 family.</text>
</comment>
<evidence type="ECO:0000256" key="3">
    <source>
        <dbReference type="ARBA" id="ARBA00022448"/>
    </source>
</evidence>
<evidence type="ECO:0000313" key="13">
    <source>
        <dbReference type="EMBL" id="CAB3405638.1"/>
    </source>
</evidence>
<evidence type="ECO:0000256" key="12">
    <source>
        <dbReference type="SAM" id="Phobius"/>
    </source>
</evidence>
<feature type="transmembrane region" description="Helical" evidence="12">
    <location>
        <begin position="220"/>
        <end position="241"/>
    </location>
</feature>
<comment type="caution">
    <text evidence="13">The sequence shown here is derived from an EMBL/GenBank/DDBJ whole genome shotgun (WGS) entry which is preliminary data.</text>
</comment>
<dbReference type="GO" id="GO:0005267">
    <property type="term" value="F:potassium channel activity"/>
    <property type="evidence" value="ECO:0007669"/>
    <property type="project" value="UniProtKB-KW"/>
</dbReference>
<keyword evidence="7" id="KW-0630">Potassium</keyword>
<dbReference type="GO" id="GO:0012505">
    <property type="term" value="C:endomembrane system"/>
    <property type="evidence" value="ECO:0007669"/>
    <property type="project" value="UniProtKB-SubCell"/>
</dbReference>
<dbReference type="InterPro" id="IPR007866">
    <property type="entry name" value="TRIC_channel"/>
</dbReference>
<evidence type="ECO:0000256" key="8">
    <source>
        <dbReference type="ARBA" id="ARBA00022989"/>
    </source>
</evidence>
<evidence type="ECO:0000256" key="4">
    <source>
        <dbReference type="ARBA" id="ARBA00022538"/>
    </source>
</evidence>
<evidence type="ECO:0000313" key="14">
    <source>
        <dbReference type="Proteomes" id="UP000494206"/>
    </source>
</evidence>
<organism evidence="13 14">
    <name type="scientific">Caenorhabditis bovis</name>
    <dbReference type="NCBI Taxonomy" id="2654633"/>
    <lineage>
        <taxon>Eukaryota</taxon>
        <taxon>Metazoa</taxon>
        <taxon>Ecdysozoa</taxon>
        <taxon>Nematoda</taxon>
        <taxon>Chromadorea</taxon>
        <taxon>Rhabditida</taxon>
        <taxon>Rhabditina</taxon>
        <taxon>Rhabditomorpha</taxon>
        <taxon>Rhabditoidea</taxon>
        <taxon>Rhabditidae</taxon>
        <taxon>Peloderinae</taxon>
        <taxon>Caenorhabditis</taxon>
    </lineage>
</organism>
<dbReference type="Pfam" id="PF25824">
    <property type="entry name" value="DUF7951"/>
    <property type="match status" value="1"/>
</dbReference>
<proteinExistence type="inferred from homology"/>
<evidence type="ECO:0000256" key="2">
    <source>
        <dbReference type="ARBA" id="ARBA00005766"/>
    </source>
</evidence>
<dbReference type="GO" id="GO:0042802">
    <property type="term" value="F:identical protein binding"/>
    <property type="evidence" value="ECO:0007669"/>
    <property type="project" value="InterPro"/>
</dbReference>
<keyword evidence="8 12" id="KW-1133">Transmembrane helix</keyword>
<evidence type="ECO:0000256" key="5">
    <source>
        <dbReference type="ARBA" id="ARBA00022692"/>
    </source>
</evidence>
<gene>
    <name evidence="13" type="ORF">CBOVIS_LOCUS7813</name>
</gene>
<keyword evidence="3" id="KW-0813">Transport</keyword>
<keyword evidence="10 12" id="KW-0472">Membrane</keyword>
<evidence type="ECO:0000256" key="11">
    <source>
        <dbReference type="ARBA" id="ARBA00023303"/>
    </source>
</evidence>
<keyword evidence="4" id="KW-0633">Potassium transport</keyword>
<dbReference type="Proteomes" id="UP000494206">
    <property type="component" value="Unassembled WGS sequence"/>
</dbReference>
<accession>A0A8S1EP67</accession>
<dbReference type="Pfam" id="PF05197">
    <property type="entry name" value="TRIC"/>
    <property type="match status" value="1"/>
</dbReference>
<dbReference type="AlphaFoldDB" id="A0A8S1EP67"/>
<name>A0A8S1EP67_9PELO</name>